<dbReference type="PANTHER" id="PTHR32251">
    <property type="entry name" value="3-OXO-5-ALPHA-STEROID 4-DEHYDROGENASE"/>
    <property type="match status" value="1"/>
</dbReference>
<organism evidence="2 3">
    <name type="scientific">Thiospirochaeta perfilievii</name>
    <dbReference type="NCBI Taxonomy" id="252967"/>
    <lineage>
        <taxon>Bacteria</taxon>
        <taxon>Pseudomonadati</taxon>
        <taxon>Spirochaetota</taxon>
        <taxon>Spirochaetia</taxon>
        <taxon>Spirochaetales</taxon>
        <taxon>Spirochaetaceae</taxon>
        <taxon>Thiospirochaeta</taxon>
    </lineage>
</organism>
<evidence type="ECO:0000313" key="2">
    <source>
        <dbReference type="EMBL" id="QEN05294.1"/>
    </source>
</evidence>
<keyword evidence="1" id="KW-0812">Transmembrane</keyword>
<dbReference type="Gene3D" id="1.20.120.1630">
    <property type="match status" value="1"/>
</dbReference>
<evidence type="ECO:0000256" key="1">
    <source>
        <dbReference type="SAM" id="Phobius"/>
    </source>
</evidence>
<gene>
    <name evidence="2" type="ORF">EW093_11415</name>
</gene>
<dbReference type="PROSITE" id="PS50244">
    <property type="entry name" value="S5A_REDUCTASE"/>
    <property type="match status" value="1"/>
</dbReference>
<sequence length="264" mass="30312">MISYISSHPFISSILFSVVINLFFFIIAFSFKTDKVTDLSYSLSFVLLAPLLLLSSGANFTSIQLGLTLAIVLWGLRLGSYLLKRILITKTDDRFDDKRDNPANLIRFWLLQTVAVWLIMLPYSKILTLRGDHDITPLTIVGFVLYLLGLIIEAVSDSQKFRFKNREENKNRWMDKGLWKYSRHPNYYGELLVWWGLFIVVTPLLSGFGFLTILGPVTITLLLLFVSGIPLLEKSADKKYGSNKEYIKYKESTSLLIILPKRNR</sequence>
<dbReference type="EMBL" id="CP035807">
    <property type="protein sequence ID" value="QEN05294.1"/>
    <property type="molecule type" value="Genomic_DNA"/>
</dbReference>
<reference evidence="2 3" key="1">
    <citation type="submission" date="2019-02" db="EMBL/GenBank/DDBJ databases">
        <authorList>
            <person name="Fomenkov A."/>
            <person name="Dubinina G."/>
            <person name="Grabovich M."/>
            <person name="Vincze T."/>
            <person name="Roberts R.J."/>
        </authorList>
    </citation>
    <scope>NUCLEOTIDE SEQUENCE [LARGE SCALE GENOMIC DNA]</scope>
    <source>
        <strain evidence="2 3">P</strain>
    </source>
</reference>
<evidence type="ECO:0000313" key="3">
    <source>
        <dbReference type="Proteomes" id="UP000323824"/>
    </source>
</evidence>
<feature type="transmembrane region" description="Helical" evidence="1">
    <location>
        <begin position="63"/>
        <end position="83"/>
    </location>
</feature>
<feature type="transmembrane region" description="Helical" evidence="1">
    <location>
        <begin position="187"/>
        <end position="205"/>
    </location>
</feature>
<dbReference type="OrthoDB" id="9779233at2"/>
<feature type="transmembrane region" description="Helical" evidence="1">
    <location>
        <begin position="104"/>
        <end position="123"/>
    </location>
</feature>
<dbReference type="InterPro" id="IPR010721">
    <property type="entry name" value="UstE-like"/>
</dbReference>
<dbReference type="KEGG" id="sper:EW093_11415"/>
<dbReference type="AlphaFoldDB" id="A0A5C1QF65"/>
<dbReference type="Pfam" id="PF06966">
    <property type="entry name" value="DUF1295"/>
    <property type="match status" value="1"/>
</dbReference>
<feature type="transmembrane region" description="Helical" evidence="1">
    <location>
        <begin position="39"/>
        <end position="57"/>
    </location>
</feature>
<dbReference type="PANTHER" id="PTHR32251:SF17">
    <property type="entry name" value="STEROID 5-ALPHA REDUCTASE C-TERMINAL DOMAIN-CONTAINING PROTEIN"/>
    <property type="match status" value="1"/>
</dbReference>
<proteinExistence type="predicted"/>
<dbReference type="RefSeq" id="WP_149568532.1">
    <property type="nucleotide sequence ID" value="NZ_CP035807.1"/>
</dbReference>
<reference evidence="2 3" key="2">
    <citation type="submission" date="2019-09" db="EMBL/GenBank/DDBJ databases">
        <title>Complete Genome Sequence and Methylome Analysis of free living Spirochaetas.</title>
        <authorList>
            <person name="Leshcheva N."/>
            <person name="Mikheeva N."/>
        </authorList>
    </citation>
    <scope>NUCLEOTIDE SEQUENCE [LARGE SCALE GENOMIC DNA]</scope>
    <source>
        <strain evidence="2 3">P</strain>
    </source>
</reference>
<keyword evidence="3" id="KW-1185">Reference proteome</keyword>
<feature type="transmembrane region" description="Helical" evidence="1">
    <location>
        <begin position="6"/>
        <end position="27"/>
    </location>
</feature>
<feature type="transmembrane region" description="Helical" evidence="1">
    <location>
        <begin position="135"/>
        <end position="156"/>
    </location>
</feature>
<protein>
    <submittedName>
        <fullName evidence="2">DUF1295 domain-containing protein</fullName>
    </submittedName>
</protein>
<keyword evidence="1" id="KW-1133">Transmembrane helix</keyword>
<accession>A0A5C1QF65</accession>
<feature type="transmembrane region" description="Helical" evidence="1">
    <location>
        <begin position="211"/>
        <end position="232"/>
    </location>
</feature>
<name>A0A5C1QF65_9SPIO</name>
<keyword evidence="1" id="KW-0472">Membrane</keyword>
<dbReference type="Proteomes" id="UP000323824">
    <property type="component" value="Chromosome"/>
</dbReference>
<dbReference type="GO" id="GO:0016020">
    <property type="term" value="C:membrane"/>
    <property type="evidence" value="ECO:0007669"/>
    <property type="project" value="TreeGrafter"/>
</dbReference>